<dbReference type="GO" id="GO:0042910">
    <property type="term" value="F:xenobiotic transmembrane transporter activity"/>
    <property type="evidence" value="ECO:0007669"/>
    <property type="project" value="InterPro"/>
</dbReference>
<dbReference type="GO" id="GO:0006811">
    <property type="term" value="P:monoatomic ion transport"/>
    <property type="evidence" value="ECO:0007669"/>
    <property type="project" value="UniProtKB-KW"/>
</dbReference>
<feature type="transmembrane region" description="Helical" evidence="10">
    <location>
        <begin position="88"/>
        <end position="105"/>
    </location>
</feature>
<keyword evidence="5 10" id="KW-0812">Transmembrane</keyword>
<keyword evidence="7" id="KW-0406">Ion transport</keyword>
<reference evidence="11" key="1">
    <citation type="submission" date="2021-03" db="EMBL/GenBank/DDBJ databases">
        <title>Comamonas denitrificans.</title>
        <authorList>
            <person name="Finster K."/>
        </authorList>
    </citation>
    <scope>NUCLEOTIDE SEQUENCE</scope>
    <source>
        <strain evidence="11">MM2021_4</strain>
    </source>
</reference>
<protein>
    <recommendedName>
        <fullName evidence="9">Multidrug-efflux transporter</fullName>
    </recommendedName>
</protein>
<dbReference type="NCBIfam" id="TIGR00797">
    <property type="entry name" value="matE"/>
    <property type="match status" value="1"/>
</dbReference>
<evidence type="ECO:0000256" key="1">
    <source>
        <dbReference type="ARBA" id="ARBA00004429"/>
    </source>
</evidence>
<evidence type="ECO:0000256" key="5">
    <source>
        <dbReference type="ARBA" id="ARBA00022692"/>
    </source>
</evidence>
<feature type="transmembrane region" description="Helical" evidence="10">
    <location>
        <begin position="236"/>
        <end position="259"/>
    </location>
</feature>
<dbReference type="PANTHER" id="PTHR43298:SF2">
    <property type="entry name" value="FMN_FAD EXPORTER YEEO-RELATED"/>
    <property type="match status" value="1"/>
</dbReference>
<sequence>MSDISVIARHAVTVLAGQLAVMAFGVTDTIVAGRFSADALAALSVASAVFVSVYVSLMGVLQALLPVWAEQHGRGETAAIGQSFRQSLYLAAAASVLGMGVLLFPEPLLRLTEVPDAMRESVRDYLIIVGWALPSALFFRLYTTLNQALGRPQLVTWIQVGALVLKVPLSIWFTFGGWGIAPQGAAGCAWATLLVDYAIAIAAVVLMRTQGFYRPLRLWQRLEAPDWPRLREFLRLGIPAGLAIGVEVTSFTLVALFVARQGTLSAASHQIAANLAAVCYMLPLSLGIAVSARASWWRGQGQELRAQQVAWLGVRLALACGIVLCAAMLLTRHWLPQVYTGDAAVMALTASLLLWVALYQVADNVQCVCIFVLRSWRVTLAPLLVYCTLLWGGGLGGGYWLAYINRATSADWQKIPTPFWVATSLSLAVVAIIFVFIVRRVFTAQRQDIRTPPGTPTAA</sequence>
<dbReference type="AlphaFoldDB" id="A0A939KDR7"/>
<evidence type="ECO:0000256" key="2">
    <source>
        <dbReference type="ARBA" id="ARBA00022448"/>
    </source>
</evidence>
<feature type="transmembrane region" description="Helical" evidence="10">
    <location>
        <begin position="383"/>
        <end position="404"/>
    </location>
</feature>
<comment type="caution">
    <text evidence="11">The sequence shown here is derived from an EMBL/GenBank/DDBJ whole genome shotgun (WGS) entry which is preliminary data.</text>
</comment>
<dbReference type="GO" id="GO:0015297">
    <property type="term" value="F:antiporter activity"/>
    <property type="evidence" value="ECO:0007669"/>
    <property type="project" value="UniProtKB-KW"/>
</dbReference>
<keyword evidence="3" id="KW-0050">Antiport</keyword>
<dbReference type="PANTHER" id="PTHR43298">
    <property type="entry name" value="MULTIDRUG RESISTANCE PROTEIN NORM-RELATED"/>
    <property type="match status" value="1"/>
</dbReference>
<keyword evidence="8 10" id="KW-0472">Membrane</keyword>
<dbReference type="Proteomes" id="UP000664731">
    <property type="component" value="Unassembled WGS sequence"/>
</dbReference>
<dbReference type="InterPro" id="IPR002528">
    <property type="entry name" value="MATE_fam"/>
</dbReference>
<organism evidence="11 12">
    <name type="scientific">Comamonas denitrificans</name>
    <dbReference type="NCBI Taxonomy" id="117506"/>
    <lineage>
        <taxon>Bacteria</taxon>
        <taxon>Pseudomonadati</taxon>
        <taxon>Pseudomonadota</taxon>
        <taxon>Betaproteobacteria</taxon>
        <taxon>Burkholderiales</taxon>
        <taxon>Comamonadaceae</taxon>
        <taxon>Comamonas</taxon>
    </lineage>
</organism>
<feature type="transmembrane region" description="Helical" evidence="10">
    <location>
        <begin position="419"/>
        <end position="438"/>
    </location>
</feature>
<proteinExistence type="predicted"/>
<evidence type="ECO:0000256" key="9">
    <source>
        <dbReference type="ARBA" id="ARBA00031636"/>
    </source>
</evidence>
<feature type="transmembrane region" description="Helical" evidence="10">
    <location>
        <begin position="312"/>
        <end position="331"/>
    </location>
</feature>
<dbReference type="InterPro" id="IPR050222">
    <property type="entry name" value="MATE_MdtK"/>
</dbReference>
<dbReference type="RefSeq" id="WP_207574237.1">
    <property type="nucleotide sequence ID" value="NZ_JAFNME010000003.1"/>
</dbReference>
<keyword evidence="12" id="KW-1185">Reference proteome</keyword>
<keyword evidence="2" id="KW-0813">Transport</keyword>
<feature type="transmembrane region" description="Helical" evidence="10">
    <location>
        <begin position="184"/>
        <end position="207"/>
    </location>
</feature>
<evidence type="ECO:0000313" key="12">
    <source>
        <dbReference type="Proteomes" id="UP000664731"/>
    </source>
</evidence>
<comment type="subcellular location">
    <subcellularLocation>
        <location evidence="1">Cell inner membrane</location>
        <topology evidence="1">Multi-pass membrane protein</topology>
    </subcellularLocation>
</comment>
<evidence type="ECO:0000256" key="3">
    <source>
        <dbReference type="ARBA" id="ARBA00022449"/>
    </source>
</evidence>
<evidence type="ECO:0000313" key="11">
    <source>
        <dbReference type="EMBL" id="MBO1248688.1"/>
    </source>
</evidence>
<evidence type="ECO:0000256" key="8">
    <source>
        <dbReference type="ARBA" id="ARBA00023136"/>
    </source>
</evidence>
<evidence type="ECO:0000256" key="4">
    <source>
        <dbReference type="ARBA" id="ARBA00022475"/>
    </source>
</evidence>
<dbReference type="EMBL" id="JAFNME010000003">
    <property type="protein sequence ID" value="MBO1248688.1"/>
    <property type="molecule type" value="Genomic_DNA"/>
</dbReference>
<feature type="transmembrane region" description="Helical" evidence="10">
    <location>
        <begin position="343"/>
        <end position="362"/>
    </location>
</feature>
<accession>A0A939KDR7</accession>
<feature type="transmembrane region" description="Helical" evidence="10">
    <location>
        <begin position="271"/>
        <end position="292"/>
    </location>
</feature>
<dbReference type="GO" id="GO:0005886">
    <property type="term" value="C:plasma membrane"/>
    <property type="evidence" value="ECO:0007669"/>
    <property type="project" value="UniProtKB-SubCell"/>
</dbReference>
<dbReference type="Pfam" id="PF01554">
    <property type="entry name" value="MatE"/>
    <property type="match status" value="2"/>
</dbReference>
<gene>
    <name evidence="11" type="ORF">J1777_02390</name>
</gene>
<evidence type="ECO:0000256" key="6">
    <source>
        <dbReference type="ARBA" id="ARBA00022989"/>
    </source>
</evidence>
<feature type="transmembrane region" description="Helical" evidence="10">
    <location>
        <begin position="39"/>
        <end position="67"/>
    </location>
</feature>
<name>A0A939KDR7_9BURK</name>
<evidence type="ECO:0000256" key="10">
    <source>
        <dbReference type="SAM" id="Phobius"/>
    </source>
</evidence>
<keyword evidence="4" id="KW-1003">Cell membrane</keyword>
<dbReference type="PIRSF" id="PIRSF006603">
    <property type="entry name" value="DinF"/>
    <property type="match status" value="1"/>
</dbReference>
<dbReference type="InterPro" id="IPR048279">
    <property type="entry name" value="MdtK-like"/>
</dbReference>
<feature type="transmembrane region" description="Helical" evidence="10">
    <location>
        <begin position="154"/>
        <end position="178"/>
    </location>
</feature>
<evidence type="ECO:0000256" key="7">
    <source>
        <dbReference type="ARBA" id="ARBA00023065"/>
    </source>
</evidence>
<keyword evidence="6 10" id="KW-1133">Transmembrane helix</keyword>
<feature type="transmembrane region" description="Helical" evidence="10">
    <location>
        <begin position="12"/>
        <end position="33"/>
    </location>
</feature>
<feature type="transmembrane region" description="Helical" evidence="10">
    <location>
        <begin position="125"/>
        <end position="142"/>
    </location>
</feature>